<accession>A0A5K3F6J4</accession>
<dbReference type="AlphaFoldDB" id="A0A5K3F6J4"/>
<organism evidence="2">
    <name type="scientific">Mesocestoides corti</name>
    <name type="common">Flatworm</name>
    <dbReference type="NCBI Taxonomy" id="53468"/>
    <lineage>
        <taxon>Eukaryota</taxon>
        <taxon>Metazoa</taxon>
        <taxon>Spiralia</taxon>
        <taxon>Lophotrochozoa</taxon>
        <taxon>Platyhelminthes</taxon>
        <taxon>Cestoda</taxon>
        <taxon>Eucestoda</taxon>
        <taxon>Cyclophyllidea</taxon>
        <taxon>Mesocestoididae</taxon>
        <taxon>Mesocestoides</taxon>
    </lineage>
</organism>
<keyword evidence="1" id="KW-1133">Transmembrane helix</keyword>
<keyword evidence="1" id="KW-0812">Transmembrane</keyword>
<keyword evidence="1" id="KW-0472">Membrane</keyword>
<evidence type="ECO:0000256" key="1">
    <source>
        <dbReference type="SAM" id="Phobius"/>
    </source>
</evidence>
<sequence length="92" mass="10758">RALLGNRLVRQNRLYRPITSQSHTHQAPPIRVYHAGHAALYILHLIFVLLWLAAYLPRMPLEHRETQDWLRPGGPTCLALIRRDNHCRIPEP</sequence>
<protein>
    <submittedName>
        <fullName evidence="2">Suf domain-containing protein</fullName>
    </submittedName>
</protein>
<reference evidence="2" key="1">
    <citation type="submission" date="2019-11" db="UniProtKB">
        <authorList>
            <consortium name="WormBaseParasite"/>
        </authorList>
    </citation>
    <scope>IDENTIFICATION</scope>
</reference>
<feature type="transmembrane region" description="Helical" evidence="1">
    <location>
        <begin position="38"/>
        <end position="56"/>
    </location>
</feature>
<dbReference type="WBParaSite" id="MCU_005839-RC">
    <property type="protein sequence ID" value="MCU_005839-RC"/>
    <property type="gene ID" value="MCU_005839"/>
</dbReference>
<evidence type="ECO:0000313" key="2">
    <source>
        <dbReference type="WBParaSite" id="MCU_005839-RC"/>
    </source>
</evidence>
<name>A0A5K3F6J4_MESCO</name>
<proteinExistence type="predicted"/>